<feature type="compositionally biased region" description="Basic and acidic residues" evidence="2">
    <location>
        <begin position="276"/>
        <end position="302"/>
    </location>
</feature>
<evidence type="ECO:0000256" key="1">
    <source>
        <dbReference type="SAM" id="Coils"/>
    </source>
</evidence>
<name>A0ABQ8XJ11_9EUKA</name>
<dbReference type="SMART" id="SM00338">
    <property type="entry name" value="BRLZ"/>
    <property type="match status" value="1"/>
</dbReference>
<comment type="caution">
    <text evidence="4">The sequence shown here is derived from an EMBL/GenBank/DDBJ whole genome shotgun (WGS) entry which is preliminary data.</text>
</comment>
<feature type="compositionally biased region" description="Polar residues" evidence="2">
    <location>
        <begin position="219"/>
        <end position="232"/>
    </location>
</feature>
<evidence type="ECO:0000256" key="2">
    <source>
        <dbReference type="SAM" id="MobiDB-lite"/>
    </source>
</evidence>
<protein>
    <submittedName>
        <fullName evidence="4">Basic leucine zipper 4</fullName>
    </submittedName>
</protein>
<feature type="compositionally biased region" description="Basic residues" evidence="2">
    <location>
        <begin position="252"/>
        <end position="275"/>
    </location>
</feature>
<dbReference type="EMBL" id="JAOAOG010000290">
    <property type="protein sequence ID" value="KAJ6232632.1"/>
    <property type="molecule type" value="Genomic_DNA"/>
</dbReference>
<organism evidence="4 5">
    <name type="scientific">Anaeramoeba flamelloides</name>
    <dbReference type="NCBI Taxonomy" id="1746091"/>
    <lineage>
        <taxon>Eukaryota</taxon>
        <taxon>Metamonada</taxon>
        <taxon>Anaeramoebidae</taxon>
        <taxon>Anaeramoeba</taxon>
    </lineage>
</organism>
<dbReference type="SUPFAM" id="SSF57959">
    <property type="entry name" value="Leucine zipper domain"/>
    <property type="match status" value="1"/>
</dbReference>
<dbReference type="Proteomes" id="UP001150062">
    <property type="component" value="Unassembled WGS sequence"/>
</dbReference>
<keyword evidence="1" id="KW-0175">Coiled coil</keyword>
<feature type="coiled-coil region" evidence="1">
    <location>
        <begin position="367"/>
        <end position="435"/>
    </location>
</feature>
<dbReference type="InterPro" id="IPR046347">
    <property type="entry name" value="bZIP_sf"/>
</dbReference>
<gene>
    <name evidence="4" type="ORF">M0813_04673</name>
</gene>
<evidence type="ECO:0000313" key="4">
    <source>
        <dbReference type="EMBL" id="KAJ6232632.1"/>
    </source>
</evidence>
<dbReference type="Gene3D" id="1.20.5.170">
    <property type="match status" value="1"/>
</dbReference>
<feature type="compositionally biased region" description="Basic and acidic residues" evidence="2">
    <location>
        <begin position="202"/>
        <end position="211"/>
    </location>
</feature>
<reference evidence="4" key="1">
    <citation type="submission" date="2022-08" db="EMBL/GenBank/DDBJ databases">
        <title>Novel sulfate-reducing endosymbionts in the free-living metamonad Anaeramoeba.</title>
        <authorList>
            <person name="Jerlstrom-Hultqvist J."/>
            <person name="Cepicka I."/>
            <person name="Gallot-Lavallee L."/>
            <person name="Salas-Leiva D."/>
            <person name="Curtis B.A."/>
            <person name="Zahonova K."/>
            <person name="Pipaliya S."/>
            <person name="Dacks J."/>
            <person name="Roger A.J."/>
        </authorList>
    </citation>
    <scope>NUCLEOTIDE SEQUENCE</scope>
    <source>
        <strain evidence="4">Schooner1</strain>
    </source>
</reference>
<feature type="domain" description="BZIP" evidence="3">
    <location>
        <begin position="376"/>
        <end position="439"/>
    </location>
</feature>
<feature type="region of interest" description="Disordered" evidence="2">
    <location>
        <begin position="200"/>
        <end position="325"/>
    </location>
</feature>
<dbReference type="InterPro" id="IPR004827">
    <property type="entry name" value="bZIP"/>
</dbReference>
<evidence type="ECO:0000313" key="5">
    <source>
        <dbReference type="Proteomes" id="UP001150062"/>
    </source>
</evidence>
<dbReference type="PROSITE" id="PS50217">
    <property type="entry name" value="BZIP"/>
    <property type="match status" value="1"/>
</dbReference>
<proteinExistence type="predicted"/>
<feature type="compositionally biased region" description="Low complexity" evidence="2">
    <location>
        <begin position="307"/>
        <end position="317"/>
    </location>
</feature>
<keyword evidence="5" id="KW-1185">Reference proteome</keyword>
<evidence type="ECO:0000259" key="3">
    <source>
        <dbReference type="PROSITE" id="PS50217"/>
    </source>
</evidence>
<accession>A0ABQ8XJ11</accession>
<sequence>MGIEILENDKTRQEETNLKLIYQYKNRKITNNHHSFDGYSNEFFLTENQQHTQTTSSTTVNVLQQWLTPLTKSGSSTEFTLAPTSTKLSASETDEGIFTHPIPFEHGTFETELPDRFEESSRAKDDQLGYDPIFPEFETKQSTDEEYELFSLFNDNLNDSTDSILLSTATYSDEEKEIIQNYQELGLPIEPNEKMISIKSPTESDHKKDELTFEENTDLRSNQQKSLDNSRNLFIKKKSTNQDPNKITNKNNNKKKKKKKKKKIIVIKKQNIRITKRNEKLKKTNKKKSESKSKRLTKETTKKTNKNNKNQNSTNNENNKKHKSSNFKYSFLEPLLEEAQIFLENYHQEDEDLMTKEEKILLKKMSKKELASMSENEKKNRKRARDRLSARRVRLKQQAYVGYLQKHISNLKNENSNLESQLSIRLKEKKQLERQFQLLKKRKLLKK</sequence>